<evidence type="ECO:0000259" key="7">
    <source>
        <dbReference type="Pfam" id="PF01284"/>
    </source>
</evidence>
<dbReference type="PANTHER" id="PTHR37451">
    <property type="entry name" value="MARVEL DOMAIN"/>
    <property type="match status" value="1"/>
</dbReference>
<dbReference type="RefSeq" id="XP_016640317.1">
    <property type="nucleotide sequence ID" value="XM_016790054.1"/>
</dbReference>
<comment type="subcellular location">
    <subcellularLocation>
        <location evidence="1">Membrane</location>
        <topology evidence="1">Multi-pass membrane protein</topology>
    </subcellularLocation>
</comment>
<dbReference type="VEuPathDB" id="FungiDB:SAPIO_CDS8420"/>
<evidence type="ECO:0000313" key="9">
    <source>
        <dbReference type="Proteomes" id="UP000028545"/>
    </source>
</evidence>
<protein>
    <recommendedName>
        <fullName evidence="7">MARVEL domain-containing protein</fullName>
    </recommendedName>
</protein>
<feature type="transmembrane region" description="Helical" evidence="6">
    <location>
        <begin position="185"/>
        <end position="214"/>
    </location>
</feature>
<dbReference type="GO" id="GO:0016020">
    <property type="term" value="C:membrane"/>
    <property type="evidence" value="ECO:0007669"/>
    <property type="project" value="UniProtKB-SubCell"/>
</dbReference>
<dbReference type="Pfam" id="PF01284">
    <property type="entry name" value="MARVEL"/>
    <property type="match status" value="1"/>
</dbReference>
<keyword evidence="3 6" id="KW-1133">Transmembrane helix</keyword>
<evidence type="ECO:0000256" key="3">
    <source>
        <dbReference type="ARBA" id="ARBA00022989"/>
    </source>
</evidence>
<dbReference type="HOGENOM" id="CLU_055465_1_0_1"/>
<dbReference type="EMBL" id="JOWA01000121">
    <property type="protein sequence ID" value="KEZ40518.1"/>
    <property type="molecule type" value="Genomic_DNA"/>
</dbReference>
<dbReference type="KEGG" id="sapo:SAPIO_CDS8420"/>
<evidence type="ECO:0000256" key="2">
    <source>
        <dbReference type="ARBA" id="ARBA00022692"/>
    </source>
</evidence>
<keyword evidence="9" id="KW-1185">Reference proteome</keyword>
<dbReference type="Proteomes" id="UP000028545">
    <property type="component" value="Unassembled WGS sequence"/>
</dbReference>
<evidence type="ECO:0000256" key="1">
    <source>
        <dbReference type="ARBA" id="ARBA00004141"/>
    </source>
</evidence>
<keyword evidence="4 6" id="KW-0472">Membrane</keyword>
<dbReference type="OMA" id="MMILWLA"/>
<feature type="transmembrane region" description="Helical" evidence="6">
    <location>
        <begin position="60"/>
        <end position="82"/>
    </location>
</feature>
<accession>A0A084FZK6</accession>
<organism evidence="8 9">
    <name type="scientific">Pseudallescheria apiosperma</name>
    <name type="common">Scedosporium apiospermum</name>
    <dbReference type="NCBI Taxonomy" id="563466"/>
    <lineage>
        <taxon>Eukaryota</taxon>
        <taxon>Fungi</taxon>
        <taxon>Dikarya</taxon>
        <taxon>Ascomycota</taxon>
        <taxon>Pezizomycotina</taxon>
        <taxon>Sordariomycetes</taxon>
        <taxon>Hypocreomycetidae</taxon>
        <taxon>Microascales</taxon>
        <taxon>Microascaceae</taxon>
        <taxon>Scedosporium</taxon>
    </lineage>
</organism>
<evidence type="ECO:0000256" key="4">
    <source>
        <dbReference type="ARBA" id="ARBA00023136"/>
    </source>
</evidence>
<sequence length="377" mass="40010">MSQQYQQPGYPPQGQAIPLQQQPQMSAVPTPAPAASTSYVVYPAGDNATKTGVKPEPWQYAVRGIQIVVSIIVLGLSAYIIHGAYMDPFGFAIAVSVLTWLGLGFILASQSVASLQTSWRIFVVIAIDAFLTIMWLSCMGSTAHMRASFKYRVSISGCYNDGSLIDSTTCFKMKRDSFVAGKVGLASMTAVACISALNFILFAVMTVLNVLAFLRSRSSAAPAAPIVDGAEKQQTVVAQPAYTQPAPVAATAPVYPAQGAAIPAAVPVQQPIQPQYTGGFVQQPVQPQYTGGTYGQQQPIPAQHTGSNFTSPTPPTPQGFHEAPGSQPFTPQYTGNYPSPTTSPAPVQAYAQELPTQHTISPPNSPPPQQGYTHHPQ</sequence>
<evidence type="ECO:0000256" key="6">
    <source>
        <dbReference type="SAM" id="Phobius"/>
    </source>
</evidence>
<evidence type="ECO:0000313" key="8">
    <source>
        <dbReference type="EMBL" id="KEZ40518.1"/>
    </source>
</evidence>
<keyword evidence="2 6" id="KW-0812">Transmembrane</keyword>
<proteinExistence type="predicted"/>
<reference evidence="8 9" key="1">
    <citation type="journal article" date="2014" name="Genome Announc.">
        <title>Draft genome sequence of the pathogenic fungus Scedosporium apiospermum.</title>
        <authorList>
            <person name="Vandeputte P."/>
            <person name="Ghamrawi S."/>
            <person name="Rechenmann M."/>
            <person name="Iltis A."/>
            <person name="Giraud S."/>
            <person name="Fleury M."/>
            <person name="Thornton C."/>
            <person name="Delhaes L."/>
            <person name="Meyer W."/>
            <person name="Papon N."/>
            <person name="Bouchara J.P."/>
        </authorList>
    </citation>
    <scope>NUCLEOTIDE SEQUENCE [LARGE SCALE GENOMIC DNA]</scope>
    <source>
        <strain evidence="8 9">IHEM 14462</strain>
    </source>
</reference>
<feature type="transmembrane region" description="Helical" evidence="6">
    <location>
        <begin position="121"/>
        <end position="143"/>
    </location>
</feature>
<feature type="compositionally biased region" description="Low complexity" evidence="5">
    <location>
        <begin position="286"/>
        <end position="299"/>
    </location>
</feature>
<dbReference type="AlphaFoldDB" id="A0A084FZK6"/>
<gene>
    <name evidence="8" type="ORF">SAPIO_CDS8420</name>
</gene>
<dbReference type="PANTHER" id="PTHR37451:SF4">
    <property type="entry name" value="MARVEL DOMAIN-CONTAINING PROTEIN"/>
    <property type="match status" value="1"/>
</dbReference>
<feature type="region of interest" description="Disordered" evidence="5">
    <location>
        <begin position="283"/>
        <end position="377"/>
    </location>
</feature>
<dbReference type="InterPro" id="IPR008253">
    <property type="entry name" value="Marvel"/>
</dbReference>
<feature type="compositionally biased region" description="Polar residues" evidence="5">
    <location>
        <begin position="327"/>
        <end position="345"/>
    </location>
</feature>
<dbReference type="OrthoDB" id="5241662at2759"/>
<evidence type="ECO:0000256" key="5">
    <source>
        <dbReference type="SAM" id="MobiDB-lite"/>
    </source>
</evidence>
<name>A0A084FZK6_PSEDA</name>
<comment type="caution">
    <text evidence="8">The sequence shown here is derived from an EMBL/GenBank/DDBJ whole genome shotgun (WGS) entry which is preliminary data.</text>
</comment>
<feature type="domain" description="MARVEL" evidence="7">
    <location>
        <begin position="59"/>
        <end position="207"/>
    </location>
</feature>
<feature type="transmembrane region" description="Helical" evidence="6">
    <location>
        <begin position="88"/>
        <end position="109"/>
    </location>
</feature>
<dbReference type="GeneID" id="27727492"/>